<dbReference type="OrthoDB" id="5874059at2759"/>
<keyword evidence="10 12" id="KW-0739">Sodium transport</keyword>
<dbReference type="AlphaFoldDB" id="A0A6L2Q7R6"/>
<evidence type="ECO:0000313" key="14">
    <source>
        <dbReference type="Proteomes" id="UP000502823"/>
    </source>
</evidence>
<keyword evidence="4 12" id="KW-0894">Sodium channel</keyword>
<name>A0A6L2Q7R6_COPFO</name>
<gene>
    <name evidence="13" type="ORF">Cfor_04938</name>
</gene>
<accession>A0A6L2Q7R6</accession>
<evidence type="ECO:0000256" key="8">
    <source>
        <dbReference type="ARBA" id="ARBA00023065"/>
    </source>
</evidence>
<evidence type="ECO:0000256" key="10">
    <source>
        <dbReference type="ARBA" id="ARBA00023201"/>
    </source>
</evidence>
<reference evidence="14" key="1">
    <citation type="submission" date="2020-01" db="EMBL/GenBank/DDBJ databases">
        <title>Draft genome sequence of the Termite Coptotermes fromosanus.</title>
        <authorList>
            <person name="Itakura S."/>
            <person name="Yosikawa Y."/>
            <person name="Umezawa K."/>
        </authorList>
    </citation>
    <scope>NUCLEOTIDE SEQUENCE [LARGE SCALE GENOMIC DNA]</scope>
</reference>
<evidence type="ECO:0000256" key="2">
    <source>
        <dbReference type="ARBA" id="ARBA00007193"/>
    </source>
</evidence>
<keyword evidence="5 12" id="KW-0812">Transmembrane</keyword>
<dbReference type="GO" id="GO:0005272">
    <property type="term" value="F:sodium channel activity"/>
    <property type="evidence" value="ECO:0007669"/>
    <property type="project" value="UniProtKB-KW"/>
</dbReference>
<sequence length="60" mass="6892">MAVAGALYTSANIWTRYQTSPTMTVLQSTNFPIEYLPFPAITICNQNHVRWDKAILFQEK</sequence>
<comment type="similarity">
    <text evidence="2 12">Belongs to the amiloride-sensitive sodium channel (TC 1.A.6) family.</text>
</comment>
<keyword evidence="6" id="KW-1133">Transmembrane helix</keyword>
<evidence type="ECO:0000256" key="9">
    <source>
        <dbReference type="ARBA" id="ARBA00023136"/>
    </source>
</evidence>
<evidence type="ECO:0000256" key="7">
    <source>
        <dbReference type="ARBA" id="ARBA00023053"/>
    </source>
</evidence>
<evidence type="ECO:0000256" key="5">
    <source>
        <dbReference type="ARBA" id="ARBA00022692"/>
    </source>
</evidence>
<evidence type="ECO:0000313" key="13">
    <source>
        <dbReference type="EMBL" id="GFG37847.1"/>
    </source>
</evidence>
<evidence type="ECO:0000256" key="1">
    <source>
        <dbReference type="ARBA" id="ARBA00004141"/>
    </source>
</evidence>
<keyword evidence="7" id="KW-0915">Sodium</keyword>
<dbReference type="GO" id="GO:0016020">
    <property type="term" value="C:membrane"/>
    <property type="evidence" value="ECO:0007669"/>
    <property type="project" value="UniProtKB-SubCell"/>
</dbReference>
<keyword evidence="14" id="KW-1185">Reference proteome</keyword>
<evidence type="ECO:0000256" key="12">
    <source>
        <dbReference type="RuleBase" id="RU000679"/>
    </source>
</evidence>
<dbReference type="InterPro" id="IPR001873">
    <property type="entry name" value="ENaC"/>
</dbReference>
<proteinExistence type="inferred from homology"/>
<keyword evidence="3 12" id="KW-0813">Transport</keyword>
<keyword evidence="11 12" id="KW-0407">Ion channel</keyword>
<evidence type="ECO:0000256" key="3">
    <source>
        <dbReference type="ARBA" id="ARBA00022448"/>
    </source>
</evidence>
<dbReference type="EMBL" id="BLKM01012920">
    <property type="protein sequence ID" value="GFG37847.1"/>
    <property type="molecule type" value="Genomic_DNA"/>
</dbReference>
<organism evidence="13 14">
    <name type="scientific">Coptotermes formosanus</name>
    <name type="common">Formosan subterranean termite</name>
    <dbReference type="NCBI Taxonomy" id="36987"/>
    <lineage>
        <taxon>Eukaryota</taxon>
        <taxon>Metazoa</taxon>
        <taxon>Ecdysozoa</taxon>
        <taxon>Arthropoda</taxon>
        <taxon>Hexapoda</taxon>
        <taxon>Insecta</taxon>
        <taxon>Pterygota</taxon>
        <taxon>Neoptera</taxon>
        <taxon>Polyneoptera</taxon>
        <taxon>Dictyoptera</taxon>
        <taxon>Blattodea</taxon>
        <taxon>Blattoidea</taxon>
        <taxon>Termitoidae</taxon>
        <taxon>Rhinotermitidae</taxon>
        <taxon>Coptotermes</taxon>
    </lineage>
</organism>
<dbReference type="Proteomes" id="UP000502823">
    <property type="component" value="Unassembled WGS sequence"/>
</dbReference>
<dbReference type="Pfam" id="PF00858">
    <property type="entry name" value="ASC"/>
    <property type="match status" value="1"/>
</dbReference>
<dbReference type="InParanoid" id="A0A6L2Q7R6"/>
<keyword evidence="9" id="KW-0472">Membrane</keyword>
<evidence type="ECO:0000256" key="4">
    <source>
        <dbReference type="ARBA" id="ARBA00022461"/>
    </source>
</evidence>
<comment type="subcellular location">
    <subcellularLocation>
        <location evidence="1">Membrane</location>
        <topology evidence="1">Multi-pass membrane protein</topology>
    </subcellularLocation>
</comment>
<evidence type="ECO:0000256" key="11">
    <source>
        <dbReference type="ARBA" id="ARBA00023303"/>
    </source>
</evidence>
<keyword evidence="8 12" id="KW-0406">Ion transport</keyword>
<comment type="caution">
    <text evidence="13">The sequence shown here is derived from an EMBL/GenBank/DDBJ whole genome shotgun (WGS) entry which is preliminary data.</text>
</comment>
<protein>
    <submittedName>
        <fullName evidence="13">Uncharacterized protein</fullName>
    </submittedName>
</protein>
<evidence type="ECO:0000256" key="6">
    <source>
        <dbReference type="ARBA" id="ARBA00022989"/>
    </source>
</evidence>